<gene>
    <name evidence="1" type="ORF">ZOSMA_1G03010</name>
</gene>
<evidence type="ECO:0000313" key="1">
    <source>
        <dbReference type="EMBL" id="KMZ70320.1"/>
    </source>
</evidence>
<keyword evidence="2" id="KW-1185">Reference proteome</keyword>
<organism evidence="1 2">
    <name type="scientific">Zostera marina</name>
    <name type="common">Eelgrass</name>
    <dbReference type="NCBI Taxonomy" id="29655"/>
    <lineage>
        <taxon>Eukaryota</taxon>
        <taxon>Viridiplantae</taxon>
        <taxon>Streptophyta</taxon>
        <taxon>Embryophyta</taxon>
        <taxon>Tracheophyta</taxon>
        <taxon>Spermatophyta</taxon>
        <taxon>Magnoliopsida</taxon>
        <taxon>Liliopsida</taxon>
        <taxon>Zosteraceae</taxon>
        <taxon>Zostera</taxon>
    </lineage>
</organism>
<protein>
    <submittedName>
        <fullName evidence="1">Uncharacterized protein</fullName>
    </submittedName>
</protein>
<dbReference type="Proteomes" id="UP000036987">
    <property type="component" value="Unassembled WGS sequence"/>
</dbReference>
<dbReference type="OrthoDB" id="191139at2759"/>
<sequence>MKAKVMVNCVHLGVVTTGLTRDKDQFFTGTDGIEESTLWTESKAMVGGIWSSVKYSIRPS</sequence>
<dbReference type="EMBL" id="LFYR01000729">
    <property type="protein sequence ID" value="KMZ70320.1"/>
    <property type="molecule type" value="Genomic_DNA"/>
</dbReference>
<proteinExistence type="predicted"/>
<evidence type="ECO:0000313" key="2">
    <source>
        <dbReference type="Proteomes" id="UP000036987"/>
    </source>
</evidence>
<dbReference type="AlphaFoldDB" id="A0A0K9PQ06"/>
<comment type="caution">
    <text evidence="1">The sequence shown here is derived from an EMBL/GenBank/DDBJ whole genome shotgun (WGS) entry which is preliminary data.</text>
</comment>
<name>A0A0K9PQ06_ZOSMR</name>
<accession>A0A0K9PQ06</accession>
<reference evidence="2" key="1">
    <citation type="journal article" date="2016" name="Nature">
        <title>The genome of the seagrass Zostera marina reveals angiosperm adaptation to the sea.</title>
        <authorList>
            <person name="Olsen J.L."/>
            <person name="Rouze P."/>
            <person name="Verhelst B."/>
            <person name="Lin Y.-C."/>
            <person name="Bayer T."/>
            <person name="Collen J."/>
            <person name="Dattolo E."/>
            <person name="De Paoli E."/>
            <person name="Dittami S."/>
            <person name="Maumus F."/>
            <person name="Michel G."/>
            <person name="Kersting A."/>
            <person name="Lauritano C."/>
            <person name="Lohaus R."/>
            <person name="Toepel M."/>
            <person name="Tonon T."/>
            <person name="Vanneste K."/>
            <person name="Amirebrahimi M."/>
            <person name="Brakel J."/>
            <person name="Bostroem C."/>
            <person name="Chovatia M."/>
            <person name="Grimwood J."/>
            <person name="Jenkins J.W."/>
            <person name="Jueterbock A."/>
            <person name="Mraz A."/>
            <person name="Stam W.T."/>
            <person name="Tice H."/>
            <person name="Bornberg-Bauer E."/>
            <person name="Green P.J."/>
            <person name="Pearson G.A."/>
            <person name="Procaccini G."/>
            <person name="Duarte C.M."/>
            <person name="Schmutz J."/>
            <person name="Reusch T.B.H."/>
            <person name="Van de Peer Y."/>
        </authorList>
    </citation>
    <scope>NUCLEOTIDE SEQUENCE [LARGE SCALE GENOMIC DNA]</scope>
    <source>
        <strain evidence="2">cv. Finnish</strain>
    </source>
</reference>